<dbReference type="Proteomes" id="UP001396898">
    <property type="component" value="Unassembled WGS sequence"/>
</dbReference>
<dbReference type="EMBL" id="JAQQWI010000022">
    <property type="protein sequence ID" value="KAK7995816.1"/>
    <property type="molecule type" value="Genomic_DNA"/>
</dbReference>
<evidence type="ECO:0000313" key="2">
    <source>
        <dbReference type="Proteomes" id="UP001396898"/>
    </source>
</evidence>
<protein>
    <submittedName>
        <fullName evidence="1">Uncharacterized protein</fullName>
    </submittedName>
</protein>
<organism evidence="1 2">
    <name type="scientific">Apiospora marii</name>
    <dbReference type="NCBI Taxonomy" id="335849"/>
    <lineage>
        <taxon>Eukaryota</taxon>
        <taxon>Fungi</taxon>
        <taxon>Dikarya</taxon>
        <taxon>Ascomycota</taxon>
        <taxon>Pezizomycotina</taxon>
        <taxon>Sordariomycetes</taxon>
        <taxon>Xylariomycetidae</taxon>
        <taxon>Amphisphaeriales</taxon>
        <taxon>Apiosporaceae</taxon>
        <taxon>Apiospora</taxon>
    </lineage>
</organism>
<gene>
    <name evidence="1" type="ORF">PG991_015283</name>
</gene>
<name>A0ABR1R1E2_9PEZI</name>
<sequence length="93" mass="10997">MSSRFPSRCSSVLRLTSSSPEAFEVNTGRCHFTIYRERQWGIFNLEDERRGECTPMDQSNIEWNCPKHDEFKGRKGRLVFACRTTDYDARHFN</sequence>
<accession>A0ABR1R1E2</accession>
<proteinExistence type="predicted"/>
<comment type="caution">
    <text evidence="1">The sequence shown here is derived from an EMBL/GenBank/DDBJ whole genome shotgun (WGS) entry which is preliminary data.</text>
</comment>
<evidence type="ECO:0000313" key="1">
    <source>
        <dbReference type="EMBL" id="KAK7995816.1"/>
    </source>
</evidence>
<keyword evidence="2" id="KW-1185">Reference proteome</keyword>
<reference evidence="1 2" key="1">
    <citation type="submission" date="2023-01" db="EMBL/GenBank/DDBJ databases">
        <title>Analysis of 21 Apiospora genomes using comparative genomics revels a genus with tremendous synthesis potential of carbohydrate active enzymes and secondary metabolites.</title>
        <authorList>
            <person name="Sorensen T."/>
        </authorList>
    </citation>
    <scope>NUCLEOTIDE SEQUENCE [LARGE SCALE GENOMIC DNA]</scope>
    <source>
        <strain evidence="1 2">CBS 20057</strain>
    </source>
</reference>